<dbReference type="PANTHER" id="PTHR47978">
    <property type="match status" value="1"/>
</dbReference>
<dbReference type="InterPro" id="IPR027417">
    <property type="entry name" value="P-loop_NTPase"/>
</dbReference>
<protein>
    <submittedName>
        <fullName evidence="3">Ras-related protein rab-5c</fullName>
    </submittedName>
</protein>
<evidence type="ECO:0000256" key="1">
    <source>
        <dbReference type="ARBA" id="ARBA00022741"/>
    </source>
</evidence>
<gene>
    <name evidence="3" type="ORF">M0812_01459</name>
    <name evidence="4" type="ORF">M0813_28324</name>
</gene>
<evidence type="ECO:0000313" key="4">
    <source>
        <dbReference type="EMBL" id="KAJ6236048.1"/>
    </source>
</evidence>
<evidence type="ECO:0000313" key="3">
    <source>
        <dbReference type="EMBL" id="KAJ3448971.1"/>
    </source>
</evidence>
<dbReference type="PRINTS" id="PR00449">
    <property type="entry name" value="RASTRNSFRMNG"/>
</dbReference>
<dbReference type="InterPro" id="IPR001806">
    <property type="entry name" value="Small_GTPase"/>
</dbReference>
<dbReference type="EMBL" id="JANTQA010000015">
    <property type="protein sequence ID" value="KAJ3448971.1"/>
    <property type="molecule type" value="Genomic_DNA"/>
</dbReference>
<accession>A0AAV8A6F2</accession>
<dbReference type="PROSITE" id="PS51419">
    <property type="entry name" value="RAB"/>
    <property type="match status" value="1"/>
</dbReference>
<evidence type="ECO:0000313" key="5">
    <source>
        <dbReference type="Proteomes" id="UP001146793"/>
    </source>
</evidence>
<keyword evidence="6" id="KW-1185">Reference proteome</keyword>
<dbReference type="Gene3D" id="3.40.50.300">
    <property type="entry name" value="P-loop containing nucleotide triphosphate hydrolases"/>
    <property type="match status" value="1"/>
</dbReference>
<reference evidence="4" key="1">
    <citation type="submission" date="2022-08" db="EMBL/GenBank/DDBJ databases">
        <title>Novel sulfate-reducing endosymbionts in the free-living metamonad Anaeramoeba.</title>
        <authorList>
            <person name="Jerlstrom-Hultqvist J."/>
            <person name="Cepicka I."/>
            <person name="Gallot-Lavallee L."/>
            <person name="Salas-Leiva D."/>
            <person name="Curtis B.A."/>
            <person name="Zahonova K."/>
            <person name="Pipaliya S."/>
            <person name="Dacks J."/>
            <person name="Roger A.J."/>
        </authorList>
    </citation>
    <scope>NUCLEOTIDE SEQUENCE</scope>
    <source>
        <strain evidence="4">Schooner1</strain>
    </source>
</reference>
<dbReference type="GO" id="GO:0003924">
    <property type="term" value="F:GTPase activity"/>
    <property type="evidence" value="ECO:0007669"/>
    <property type="project" value="InterPro"/>
</dbReference>
<feature type="compositionally biased region" description="Polar residues" evidence="2">
    <location>
        <begin position="202"/>
        <end position="214"/>
    </location>
</feature>
<dbReference type="NCBIfam" id="TIGR00231">
    <property type="entry name" value="small_GTP"/>
    <property type="match status" value="1"/>
</dbReference>
<evidence type="ECO:0000313" key="6">
    <source>
        <dbReference type="Proteomes" id="UP001150062"/>
    </source>
</evidence>
<proteinExistence type="predicted"/>
<dbReference type="SMART" id="SM00173">
    <property type="entry name" value="RAS"/>
    <property type="match status" value="1"/>
</dbReference>
<dbReference type="PROSITE" id="PS51420">
    <property type="entry name" value="RHO"/>
    <property type="match status" value="1"/>
</dbReference>
<dbReference type="SMART" id="SM00174">
    <property type="entry name" value="RHO"/>
    <property type="match status" value="1"/>
</dbReference>
<keyword evidence="1" id="KW-0547">Nucleotide-binding</keyword>
<feature type="region of interest" description="Disordered" evidence="2">
    <location>
        <begin position="202"/>
        <end position="222"/>
    </location>
</feature>
<dbReference type="PROSITE" id="PS51421">
    <property type="entry name" value="RAS"/>
    <property type="match status" value="1"/>
</dbReference>
<comment type="caution">
    <text evidence="3">The sequence shown here is derived from an EMBL/GenBank/DDBJ whole genome shotgun (WGS) entry which is preliminary data.</text>
</comment>
<dbReference type="SUPFAM" id="SSF52540">
    <property type="entry name" value="P-loop containing nucleoside triphosphate hydrolases"/>
    <property type="match status" value="1"/>
</dbReference>
<dbReference type="Proteomes" id="UP001146793">
    <property type="component" value="Unassembled WGS sequence"/>
</dbReference>
<dbReference type="Proteomes" id="UP001150062">
    <property type="component" value="Unassembled WGS sequence"/>
</dbReference>
<dbReference type="GO" id="GO:0005525">
    <property type="term" value="F:GTP binding"/>
    <property type="evidence" value="ECO:0007669"/>
    <property type="project" value="InterPro"/>
</dbReference>
<evidence type="ECO:0000256" key="2">
    <source>
        <dbReference type="SAM" id="MobiDB-lite"/>
    </source>
</evidence>
<dbReference type="SMART" id="SM00176">
    <property type="entry name" value="RAN"/>
    <property type="match status" value="1"/>
</dbReference>
<reference evidence="3" key="2">
    <citation type="submission" date="2022-08" db="EMBL/GenBank/DDBJ databases">
        <title>Novel sulphate-reducing endosymbionts in the free-living metamonad Anaeramoeba.</title>
        <authorList>
            <person name="Jerlstrom-Hultqvist J."/>
            <person name="Cepicka I."/>
            <person name="Gallot-Lavallee L."/>
            <person name="Salas-Leiva D."/>
            <person name="Curtis B.A."/>
            <person name="Zahonova K."/>
            <person name="Pipaliya S."/>
            <person name="Dacks J."/>
            <person name="Roger A.J."/>
        </authorList>
    </citation>
    <scope>NUCLEOTIDE SEQUENCE</scope>
    <source>
        <strain evidence="3">Busselton2</strain>
    </source>
</reference>
<organism evidence="3 5">
    <name type="scientific">Anaeramoeba flamelloides</name>
    <dbReference type="NCBI Taxonomy" id="1746091"/>
    <lineage>
        <taxon>Eukaryota</taxon>
        <taxon>Metamonada</taxon>
        <taxon>Anaeramoebidae</taxon>
        <taxon>Anaeramoeba</taxon>
    </lineage>
</organism>
<dbReference type="EMBL" id="JAOAOG010000251">
    <property type="protein sequence ID" value="KAJ6236048.1"/>
    <property type="molecule type" value="Genomic_DNA"/>
</dbReference>
<dbReference type="InterPro" id="IPR005225">
    <property type="entry name" value="Small_GTP-bd"/>
</dbReference>
<dbReference type="SMART" id="SM00175">
    <property type="entry name" value="RAB"/>
    <property type="match status" value="1"/>
</dbReference>
<name>A0AAV8A6F2_9EUKA</name>
<dbReference type="AlphaFoldDB" id="A0AAV8A6F2"/>
<dbReference type="FunFam" id="3.40.50.300:FF:000808">
    <property type="entry name" value="Small GTP-binding protein, putative"/>
    <property type="match status" value="1"/>
</dbReference>
<sequence>MFDSSSSTESEDFGDQNTIKVVLLGSTGVGKTAIVDRFVKNVFNQNTKVTVGSAFNTKPIKIGKQEFHLNIWDTAGQEKFHSLAKMYYRDAVAAIICFDITKQESFLECSRWRSELQESGSPDILLTIVGNKTDLEGSRTVKLEAAEKWAQNNDCVYLETSAKSGYNIQEIFDQICVRYANNNQSWENSEKKIKRGFELNEKNNLSPNTNQLRSTNEKDGCC</sequence>
<dbReference type="Pfam" id="PF00071">
    <property type="entry name" value="Ras"/>
    <property type="match status" value="1"/>
</dbReference>